<dbReference type="Pfam" id="PF11716">
    <property type="entry name" value="MDMPI_N"/>
    <property type="match status" value="1"/>
</dbReference>
<dbReference type="GO" id="GO:0016853">
    <property type="term" value="F:isomerase activity"/>
    <property type="evidence" value="ECO:0007669"/>
    <property type="project" value="UniProtKB-KW"/>
</dbReference>
<accession>A0ABN2RIH2</accession>
<name>A0ABN2RIH2_9ACTN</name>
<protein>
    <submittedName>
        <fullName evidence="2">Maleylpyruvate isomerase family mycothiol-dependent enzyme</fullName>
    </submittedName>
</protein>
<dbReference type="SUPFAM" id="SSF109854">
    <property type="entry name" value="DinB/YfiT-like putative metalloenzymes"/>
    <property type="match status" value="1"/>
</dbReference>
<dbReference type="InterPro" id="IPR036527">
    <property type="entry name" value="SCP2_sterol-bd_dom_sf"/>
</dbReference>
<dbReference type="InterPro" id="IPR017517">
    <property type="entry name" value="Maleyloyr_isom"/>
</dbReference>
<organism evidence="2 3">
    <name type="scientific">Catenulispora subtropica</name>
    <dbReference type="NCBI Taxonomy" id="450798"/>
    <lineage>
        <taxon>Bacteria</taxon>
        <taxon>Bacillati</taxon>
        <taxon>Actinomycetota</taxon>
        <taxon>Actinomycetes</taxon>
        <taxon>Catenulisporales</taxon>
        <taxon>Catenulisporaceae</taxon>
        <taxon>Catenulispora</taxon>
    </lineage>
</organism>
<reference evidence="2 3" key="1">
    <citation type="journal article" date="2019" name="Int. J. Syst. Evol. Microbiol.">
        <title>The Global Catalogue of Microorganisms (GCM) 10K type strain sequencing project: providing services to taxonomists for standard genome sequencing and annotation.</title>
        <authorList>
            <consortium name="The Broad Institute Genomics Platform"/>
            <consortium name="The Broad Institute Genome Sequencing Center for Infectious Disease"/>
            <person name="Wu L."/>
            <person name="Ma J."/>
        </authorList>
    </citation>
    <scope>NUCLEOTIDE SEQUENCE [LARGE SCALE GENOMIC DNA]</scope>
    <source>
        <strain evidence="2 3">JCM 16013</strain>
    </source>
</reference>
<dbReference type="NCBIfam" id="TIGR03083">
    <property type="entry name" value="maleylpyruvate isomerase family mycothiol-dependent enzyme"/>
    <property type="match status" value="1"/>
</dbReference>
<dbReference type="SUPFAM" id="SSF55718">
    <property type="entry name" value="SCP-like"/>
    <property type="match status" value="1"/>
</dbReference>
<dbReference type="InterPro" id="IPR024344">
    <property type="entry name" value="MDMPI_metal-binding"/>
</dbReference>
<comment type="caution">
    <text evidence="2">The sequence shown here is derived from an EMBL/GenBank/DDBJ whole genome shotgun (WGS) entry which is preliminary data.</text>
</comment>
<feature type="domain" description="Mycothiol-dependent maleylpyruvate isomerase metal-binding" evidence="1">
    <location>
        <begin position="68"/>
        <end position="204"/>
    </location>
</feature>
<dbReference type="Gene3D" id="1.20.120.450">
    <property type="entry name" value="dinb family like domain"/>
    <property type="match status" value="1"/>
</dbReference>
<evidence type="ECO:0000259" key="1">
    <source>
        <dbReference type="Pfam" id="PF11716"/>
    </source>
</evidence>
<proteinExistence type="predicted"/>
<evidence type="ECO:0000313" key="3">
    <source>
        <dbReference type="Proteomes" id="UP001499854"/>
    </source>
</evidence>
<sequence>MLDGGSDKFWFSLCSQVQALVSVPAAGVWKRLVWQMRVQCGRVTAVTESSTPVPASFDAAAELAQISDATAHLLLTAADLTDEDLRGPSLCPGWTRGHVLTHIARNADGLANLLNTAATGEVTPMYPSDDKRNADIEAGSSRGAAEQLADLRESAARFAKAYAAAASAEGWGTPVHRTPGAEPYPAYLVPGKRLGEVVIHHVDLDADFTPAHWSDAFTDDWFAKTVAGAAEDEDFPPLRLDAEEEDEVYGVKADADDASVLTVRGPKRALLAWLLGRASGDGLVAELPEGGRGPLPKLPSWG</sequence>
<keyword evidence="3" id="KW-1185">Reference proteome</keyword>
<gene>
    <name evidence="2" type="ORF">GCM10009838_30410</name>
</gene>
<dbReference type="EMBL" id="BAAAQM010000015">
    <property type="protein sequence ID" value="GAA1969646.1"/>
    <property type="molecule type" value="Genomic_DNA"/>
</dbReference>
<dbReference type="Proteomes" id="UP001499854">
    <property type="component" value="Unassembled WGS sequence"/>
</dbReference>
<evidence type="ECO:0000313" key="2">
    <source>
        <dbReference type="EMBL" id="GAA1969646.1"/>
    </source>
</evidence>
<dbReference type="InterPro" id="IPR034660">
    <property type="entry name" value="DinB/YfiT-like"/>
</dbReference>
<keyword evidence="2" id="KW-0413">Isomerase</keyword>